<evidence type="ECO:0000313" key="2">
    <source>
        <dbReference type="Proteomes" id="UP001295444"/>
    </source>
</evidence>
<accession>A0AAD1TG78</accession>
<name>A0AAD1TG78_PELCU</name>
<gene>
    <name evidence="1" type="ORF">PECUL_23A003567</name>
</gene>
<keyword evidence="2" id="KW-1185">Reference proteome</keyword>
<reference evidence="1" key="1">
    <citation type="submission" date="2022-03" db="EMBL/GenBank/DDBJ databases">
        <authorList>
            <person name="Alioto T."/>
            <person name="Alioto T."/>
            <person name="Gomez Garrido J."/>
        </authorList>
    </citation>
    <scope>NUCLEOTIDE SEQUENCE</scope>
</reference>
<evidence type="ECO:0000313" key="1">
    <source>
        <dbReference type="EMBL" id="CAH2322528.1"/>
    </source>
</evidence>
<sequence>MDDSTPPVPAIAKMATNTAHTTNVTTKMATASSKTTSTGFKTMTYNPHMPLEMAEGLPPSAGLIIQLIQDLRVDFKNDLKKDFDNMYGILEKIGQRTEDVEHRMSTQESFHLELVKTVSDLQKQVNQQAERIADSEDRSRRNNVRIRGIPDTVDTSELLHYFQTMV</sequence>
<dbReference type="InterPro" id="IPR004244">
    <property type="entry name" value="Transposase_22"/>
</dbReference>
<dbReference type="Proteomes" id="UP001295444">
    <property type="component" value="Chromosome 11"/>
</dbReference>
<proteinExistence type="predicted"/>
<dbReference type="EMBL" id="OW240922">
    <property type="protein sequence ID" value="CAH2322528.1"/>
    <property type="molecule type" value="Genomic_DNA"/>
</dbReference>
<dbReference type="PANTHER" id="PTHR11505">
    <property type="entry name" value="L1 TRANSPOSABLE ELEMENT-RELATED"/>
    <property type="match status" value="1"/>
</dbReference>
<dbReference type="AlphaFoldDB" id="A0AAD1TG78"/>
<organism evidence="1 2">
    <name type="scientific">Pelobates cultripes</name>
    <name type="common">Western spadefoot toad</name>
    <dbReference type="NCBI Taxonomy" id="61616"/>
    <lineage>
        <taxon>Eukaryota</taxon>
        <taxon>Metazoa</taxon>
        <taxon>Chordata</taxon>
        <taxon>Craniata</taxon>
        <taxon>Vertebrata</taxon>
        <taxon>Euteleostomi</taxon>
        <taxon>Amphibia</taxon>
        <taxon>Batrachia</taxon>
        <taxon>Anura</taxon>
        <taxon>Pelobatoidea</taxon>
        <taxon>Pelobatidae</taxon>
        <taxon>Pelobates</taxon>
    </lineage>
</organism>
<protein>
    <submittedName>
        <fullName evidence="1">Uncharacterized protein</fullName>
    </submittedName>
</protein>